<comment type="subcellular location">
    <subcellularLocation>
        <location evidence="1">Membrane</location>
    </subcellularLocation>
</comment>
<dbReference type="PANTHER" id="PTHR13064">
    <property type="entry name" value="TRANSMEMBRANE PROTEIN 9 FAMILY MEMBER"/>
    <property type="match status" value="1"/>
</dbReference>
<dbReference type="EMBL" id="JBBCAQ010000032">
    <property type="protein sequence ID" value="KAK7583865.1"/>
    <property type="molecule type" value="Genomic_DNA"/>
</dbReference>
<protein>
    <recommendedName>
        <fullName evidence="10">Transmembrane protein 9</fullName>
    </recommendedName>
</protein>
<keyword evidence="9" id="KW-1185">Reference proteome</keyword>
<evidence type="ECO:0000256" key="6">
    <source>
        <dbReference type="SAM" id="Phobius"/>
    </source>
</evidence>
<evidence type="ECO:0000313" key="8">
    <source>
        <dbReference type="EMBL" id="KAK7583865.1"/>
    </source>
</evidence>
<feature type="signal peptide" evidence="7">
    <location>
        <begin position="1"/>
        <end position="23"/>
    </location>
</feature>
<dbReference type="InterPro" id="IPR008853">
    <property type="entry name" value="TMEM9/TMEM9B"/>
</dbReference>
<proteinExistence type="inferred from homology"/>
<accession>A0AAN9TD24</accession>
<dbReference type="PANTHER" id="PTHR13064:SF6">
    <property type="entry name" value="TRANSMEMBRANE PROTEIN 9"/>
    <property type="match status" value="1"/>
</dbReference>
<evidence type="ECO:0000256" key="7">
    <source>
        <dbReference type="SAM" id="SignalP"/>
    </source>
</evidence>
<organism evidence="8 9">
    <name type="scientific">Parthenolecanium corni</name>
    <dbReference type="NCBI Taxonomy" id="536013"/>
    <lineage>
        <taxon>Eukaryota</taxon>
        <taxon>Metazoa</taxon>
        <taxon>Ecdysozoa</taxon>
        <taxon>Arthropoda</taxon>
        <taxon>Hexapoda</taxon>
        <taxon>Insecta</taxon>
        <taxon>Pterygota</taxon>
        <taxon>Neoptera</taxon>
        <taxon>Paraneoptera</taxon>
        <taxon>Hemiptera</taxon>
        <taxon>Sternorrhyncha</taxon>
        <taxon>Coccoidea</taxon>
        <taxon>Coccidae</taxon>
        <taxon>Parthenolecanium</taxon>
    </lineage>
</organism>
<dbReference type="Proteomes" id="UP001367676">
    <property type="component" value="Unassembled WGS sequence"/>
</dbReference>
<comment type="caution">
    <text evidence="8">The sequence shown here is derived from an EMBL/GenBank/DDBJ whole genome shotgun (WGS) entry which is preliminary data.</text>
</comment>
<evidence type="ECO:0000256" key="5">
    <source>
        <dbReference type="ARBA" id="ARBA00023136"/>
    </source>
</evidence>
<reference evidence="8 9" key="1">
    <citation type="submission" date="2024-03" db="EMBL/GenBank/DDBJ databases">
        <title>Adaptation during the transition from Ophiocordyceps entomopathogen to insect associate is accompanied by gene loss and intensified selection.</title>
        <authorList>
            <person name="Ward C.M."/>
            <person name="Onetto C.A."/>
            <person name="Borneman A.R."/>
        </authorList>
    </citation>
    <scope>NUCLEOTIDE SEQUENCE [LARGE SCALE GENOMIC DNA]</scope>
    <source>
        <strain evidence="8">AWRI1</strain>
        <tissue evidence="8">Single Adult Female</tissue>
    </source>
</reference>
<dbReference type="AlphaFoldDB" id="A0AAN9TD24"/>
<keyword evidence="7" id="KW-0732">Signal</keyword>
<sequence>MLKLSVLVFLLIEITSFIRLTKCQSYENARCNCICTIINNTKISKAQYIANVPPNNDCDSVILPPTNGMQVNNHTEKFCPTCQCKYESRNTTTIKFVVIVVVWVISLLLIYMMFLICLDPLLNNRRRKINYIEHTNEEDESPNHTHLPEVSSQFSVSAVTSSSGVGDSSSSGNVLNRVSHHQDKWKRQVQEQRKNIYDRHTMLN</sequence>
<feature type="chain" id="PRO_5042876377" description="Transmembrane protein 9" evidence="7">
    <location>
        <begin position="24"/>
        <end position="204"/>
    </location>
</feature>
<evidence type="ECO:0000256" key="4">
    <source>
        <dbReference type="ARBA" id="ARBA00022989"/>
    </source>
</evidence>
<name>A0AAN9TD24_9HEMI</name>
<feature type="transmembrane region" description="Helical" evidence="6">
    <location>
        <begin position="96"/>
        <end position="118"/>
    </location>
</feature>
<evidence type="ECO:0008006" key="10">
    <source>
        <dbReference type="Google" id="ProtNLM"/>
    </source>
</evidence>
<keyword evidence="5 6" id="KW-0472">Membrane</keyword>
<evidence type="ECO:0000256" key="3">
    <source>
        <dbReference type="ARBA" id="ARBA00022692"/>
    </source>
</evidence>
<keyword evidence="3 6" id="KW-0812">Transmembrane</keyword>
<evidence type="ECO:0000313" key="9">
    <source>
        <dbReference type="Proteomes" id="UP001367676"/>
    </source>
</evidence>
<dbReference type="Pfam" id="PF05434">
    <property type="entry name" value="Tmemb_9"/>
    <property type="match status" value="1"/>
</dbReference>
<comment type="similarity">
    <text evidence="2">Belongs to the TMEM9 family.</text>
</comment>
<gene>
    <name evidence="8" type="ORF">V9T40_004828</name>
</gene>
<evidence type="ECO:0000256" key="2">
    <source>
        <dbReference type="ARBA" id="ARBA00007264"/>
    </source>
</evidence>
<evidence type="ECO:0000256" key="1">
    <source>
        <dbReference type="ARBA" id="ARBA00004370"/>
    </source>
</evidence>
<dbReference type="GO" id="GO:0005765">
    <property type="term" value="C:lysosomal membrane"/>
    <property type="evidence" value="ECO:0007669"/>
    <property type="project" value="InterPro"/>
</dbReference>
<keyword evidence="4 6" id="KW-1133">Transmembrane helix</keyword>